<dbReference type="PROSITE" id="PS50004">
    <property type="entry name" value="C2"/>
    <property type="match status" value="2"/>
</dbReference>
<dbReference type="Proteomes" id="UP001152795">
    <property type="component" value="Unassembled WGS sequence"/>
</dbReference>
<dbReference type="OrthoDB" id="67700at2759"/>
<feature type="non-terminal residue" evidence="1">
    <location>
        <position position="1"/>
    </location>
</feature>
<evidence type="ECO:0000313" key="1">
    <source>
        <dbReference type="EMBL" id="CAB4002988.1"/>
    </source>
</evidence>
<gene>
    <name evidence="1" type="ORF">PACLA_8A019643</name>
</gene>
<evidence type="ECO:0000313" key="2">
    <source>
        <dbReference type="Proteomes" id="UP001152795"/>
    </source>
</evidence>
<dbReference type="GO" id="GO:0001786">
    <property type="term" value="F:phosphatidylserine binding"/>
    <property type="evidence" value="ECO:0007669"/>
    <property type="project" value="TreeGrafter"/>
</dbReference>
<dbReference type="SUPFAM" id="SSF49562">
    <property type="entry name" value="C2 domain (Calcium/lipid-binding domain, CaLB)"/>
    <property type="match status" value="3"/>
</dbReference>
<keyword evidence="2" id="KW-1185">Reference proteome</keyword>
<accession>A0A6S7IJ62</accession>
<dbReference type="PANTHER" id="PTHR10024">
    <property type="entry name" value="SYNAPTOTAGMIN"/>
    <property type="match status" value="1"/>
</dbReference>
<dbReference type="InterPro" id="IPR035892">
    <property type="entry name" value="C2_domain_sf"/>
</dbReference>
<dbReference type="GO" id="GO:0005886">
    <property type="term" value="C:plasma membrane"/>
    <property type="evidence" value="ECO:0007669"/>
    <property type="project" value="TreeGrafter"/>
</dbReference>
<dbReference type="InterPro" id="IPR000008">
    <property type="entry name" value="C2_dom"/>
</dbReference>
<dbReference type="SMART" id="SM00239">
    <property type="entry name" value="C2"/>
    <property type="match status" value="2"/>
</dbReference>
<dbReference type="Gene3D" id="2.60.40.150">
    <property type="entry name" value="C2 domain"/>
    <property type="match status" value="3"/>
</dbReference>
<sequence length="486" mass="55195">SVLVVKLVKGENIPTQNLFPSKPCVEIQILPARAEPGTGPNGIEFEIAEEELLRQTVHFCVCRYDRYSRKTTIGDVFLSLAELTAEGVDLSQEIFIRNLIEPNIEISITEPKSPQYLWEKIRAAFREGKLRPEMKRKAFMESVEWDAGELAESRLSEQEDKASDRERTKSVKDNGPLGNLCFSLKYEAKRSKLLVRIMKAEGIPDHDGEAPNVLVECALIPRDISEKPSATAVQENTFSPIFEEVFEYKIDFGELWTKKIHLVVWYVDAYFHLTSLGEVIYSLSQLDIEGFDISQTAMLFSKEIILLHQTKDSSSKDPANNSSSILFSLTYLPATNRLGVFVLKAKDLKTIQNSHGVYVEVTVLHRNSRHRKVTGFKIGTQNPLYNETLLFDLQDFIISTVKLQVIVYQKAAMGGDVALGKVLLGKEVGGSEESHWLETLTAAKPIAQWHELQPCRPERKMQNITTMRTRELRSFEFAKRRSQLLE</sequence>
<organism evidence="1 2">
    <name type="scientific">Paramuricea clavata</name>
    <name type="common">Red gorgonian</name>
    <name type="synonym">Violescent sea-whip</name>
    <dbReference type="NCBI Taxonomy" id="317549"/>
    <lineage>
        <taxon>Eukaryota</taxon>
        <taxon>Metazoa</taxon>
        <taxon>Cnidaria</taxon>
        <taxon>Anthozoa</taxon>
        <taxon>Octocorallia</taxon>
        <taxon>Malacalcyonacea</taxon>
        <taxon>Plexauridae</taxon>
        <taxon>Paramuricea</taxon>
    </lineage>
</organism>
<comment type="caution">
    <text evidence="1">The sequence shown here is derived from an EMBL/GenBank/DDBJ whole genome shotgun (WGS) entry which is preliminary data.</text>
</comment>
<proteinExistence type="predicted"/>
<dbReference type="EMBL" id="CACRXK020004504">
    <property type="protein sequence ID" value="CAB4002988.1"/>
    <property type="molecule type" value="Genomic_DNA"/>
</dbReference>
<dbReference type="AlphaFoldDB" id="A0A6S7IJ62"/>
<dbReference type="Pfam" id="PF00168">
    <property type="entry name" value="C2"/>
    <property type="match status" value="3"/>
</dbReference>
<protein>
    <submittedName>
        <fullName evidence="1">Synaptotagmin-1-like isoform X2</fullName>
    </submittedName>
</protein>
<dbReference type="CDD" id="cd00276">
    <property type="entry name" value="C2B_Synaptotagmin"/>
    <property type="match status" value="1"/>
</dbReference>
<name>A0A6S7IJ62_PARCT</name>
<dbReference type="GO" id="GO:0005544">
    <property type="term" value="F:calcium-dependent phospholipid binding"/>
    <property type="evidence" value="ECO:0007669"/>
    <property type="project" value="TreeGrafter"/>
</dbReference>
<dbReference type="GO" id="GO:0030276">
    <property type="term" value="F:clathrin binding"/>
    <property type="evidence" value="ECO:0007669"/>
    <property type="project" value="TreeGrafter"/>
</dbReference>
<reference evidence="1" key="1">
    <citation type="submission" date="2020-04" db="EMBL/GenBank/DDBJ databases">
        <authorList>
            <person name="Alioto T."/>
            <person name="Alioto T."/>
            <person name="Gomez Garrido J."/>
        </authorList>
    </citation>
    <scope>NUCLEOTIDE SEQUENCE</scope>
    <source>
        <strain evidence="1">A484AB</strain>
    </source>
</reference>
<dbReference type="GO" id="GO:0005509">
    <property type="term" value="F:calcium ion binding"/>
    <property type="evidence" value="ECO:0007669"/>
    <property type="project" value="TreeGrafter"/>
</dbReference>
<dbReference type="GO" id="GO:0000149">
    <property type="term" value="F:SNARE binding"/>
    <property type="evidence" value="ECO:0007669"/>
    <property type="project" value="TreeGrafter"/>
</dbReference>
<dbReference type="GO" id="GO:0070382">
    <property type="term" value="C:exocytic vesicle"/>
    <property type="evidence" value="ECO:0007669"/>
    <property type="project" value="TreeGrafter"/>
</dbReference>
<dbReference type="GO" id="GO:0017156">
    <property type="term" value="P:calcium-ion regulated exocytosis"/>
    <property type="evidence" value="ECO:0007669"/>
    <property type="project" value="TreeGrafter"/>
</dbReference>